<dbReference type="EMBL" id="KV878593">
    <property type="protein sequence ID" value="OJJ54920.1"/>
    <property type="molecule type" value="Genomic_DNA"/>
</dbReference>
<dbReference type="Pfam" id="PF01965">
    <property type="entry name" value="DJ-1_PfpI"/>
    <property type="match status" value="1"/>
</dbReference>
<dbReference type="InterPro" id="IPR002818">
    <property type="entry name" value="DJ-1/PfpI"/>
</dbReference>
<dbReference type="OrthoDB" id="6921389at2759"/>
<evidence type="ECO:0000256" key="5">
    <source>
        <dbReference type="ARBA" id="ARBA00023229"/>
    </source>
</evidence>
<feature type="domain" description="DJ-1/PfpI" evidence="11">
    <location>
        <begin position="657"/>
        <end position="811"/>
    </location>
</feature>
<feature type="compositionally biased region" description="Basic and acidic residues" evidence="10">
    <location>
        <begin position="301"/>
        <end position="313"/>
    </location>
</feature>
<dbReference type="PANTHER" id="PTHR12001">
    <property type="entry name" value="GERANYLGERANYL PYROPHOSPHATE SYNTHASE"/>
    <property type="match status" value="1"/>
</dbReference>
<evidence type="ECO:0000313" key="13">
    <source>
        <dbReference type="Proteomes" id="UP000184356"/>
    </source>
</evidence>
<keyword evidence="6" id="KW-0456">Lyase</keyword>
<dbReference type="InterPro" id="IPR029062">
    <property type="entry name" value="Class_I_gatase-like"/>
</dbReference>
<dbReference type="GO" id="GO:0046872">
    <property type="term" value="F:metal ion binding"/>
    <property type="evidence" value="ECO:0007669"/>
    <property type="project" value="UniProtKB-KW"/>
</dbReference>
<keyword evidence="5" id="KW-0414">Isoprene biosynthesis</keyword>
<dbReference type="PROSITE" id="PS00444">
    <property type="entry name" value="POLYPRENYL_SYNTHASE_2"/>
    <property type="match status" value="1"/>
</dbReference>
<feature type="region of interest" description="Disordered" evidence="10">
    <location>
        <begin position="287"/>
        <end position="318"/>
    </location>
</feature>
<gene>
    <name evidence="12" type="ORF">ASPSYDRAFT_60708</name>
</gene>
<name>A0A1L9T636_9EURO</name>
<dbReference type="PROSITE" id="PS00723">
    <property type="entry name" value="POLYPRENYL_SYNTHASE_1"/>
    <property type="match status" value="1"/>
</dbReference>
<dbReference type="Pfam" id="PF00348">
    <property type="entry name" value="polyprenyl_synt"/>
    <property type="match status" value="1"/>
</dbReference>
<dbReference type="InterPro" id="IPR000092">
    <property type="entry name" value="Polyprenyl_synt"/>
</dbReference>
<dbReference type="GO" id="GO:0008299">
    <property type="term" value="P:isoprenoid biosynthetic process"/>
    <property type="evidence" value="ECO:0007669"/>
    <property type="project" value="UniProtKB-KW"/>
</dbReference>
<keyword evidence="4" id="KW-0460">Magnesium</keyword>
<dbReference type="VEuPathDB" id="FungiDB:ASPSYDRAFT_60708"/>
<dbReference type="GO" id="GO:0043386">
    <property type="term" value="P:mycotoxin biosynthetic process"/>
    <property type="evidence" value="ECO:0007669"/>
    <property type="project" value="UniProtKB-ARBA"/>
</dbReference>
<accession>A0A1L9T636</accession>
<evidence type="ECO:0000256" key="7">
    <source>
        <dbReference type="ARBA" id="ARBA00023268"/>
    </source>
</evidence>
<dbReference type="Gene3D" id="1.10.600.10">
    <property type="entry name" value="Farnesyl Diphosphate Synthase"/>
    <property type="match status" value="2"/>
</dbReference>
<evidence type="ECO:0000256" key="9">
    <source>
        <dbReference type="ARBA" id="ARBA00038372"/>
    </source>
</evidence>
<evidence type="ECO:0000256" key="10">
    <source>
        <dbReference type="SAM" id="MobiDB-lite"/>
    </source>
</evidence>
<dbReference type="GO" id="GO:0046165">
    <property type="term" value="P:alcohol biosynthetic process"/>
    <property type="evidence" value="ECO:0007669"/>
    <property type="project" value="UniProtKB-ARBA"/>
</dbReference>
<organism evidence="12 13">
    <name type="scientific">Aspergillus sydowii CBS 593.65</name>
    <dbReference type="NCBI Taxonomy" id="1036612"/>
    <lineage>
        <taxon>Eukaryota</taxon>
        <taxon>Fungi</taxon>
        <taxon>Dikarya</taxon>
        <taxon>Ascomycota</taxon>
        <taxon>Pezizomycotina</taxon>
        <taxon>Eurotiomycetes</taxon>
        <taxon>Eurotiomycetidae</taxon>
        <taxon>Eurotiales</taxon>
        <taxon>Aspergillaceae</taxon>
        <taxon>Aspergillus</taxon>
        <taxon>Aspergillus subgen. Nidulantes</taxon>
    </lineage>
</organism>
<dbReference type="GO" id="GO:0004659">
    <property type="term" value="F:prenyltransferase activity"/>
    <property type="evidence" value="ECO:0007669"/>
    <property type="project" value="InterPro"/>
</dbReference>
<evidence type="ECO:0000256" key="4">
    <source>
        <dbReference type="ARBA" id="ARBA00022842"/>
    </source>
</evidence>
<evidence type="ECO:0000256" key="1">
    <source>
        <dbReference type="ARBA" id="ARBA00004721"/>
    </source>
</evidence>
<proteinExistence type="inferred from homology"/>
<keyword evidence="13" id="KW-1185">Reference proteome</keyword>
<evidence type="ECO:0000256" key="8">
    <source>
        <dbReference type="ARBA" id="ARBA00038363"/>
    </source>
</evidence>
<reference evidence="13" key="1">
    <citation type="journal article" date="2017" name="Genome Biol.">
        <title>Comparative genomics reveals high biological diversity and specific adaptations in the industrially and medically important fungal genus Aspergillus.</title>
        <authorList>
            <person name="de Vries R.P."/>
            <person name="Riley R."/>
            <person name="Wiebenga A."/>
            <person name="Aguilar-Osorio G."/>
            <person name="Amillis S."/>
            <person name="Uchima C.A."/>
            <person name="Anderluh G."/>
            <person name="Asadollahi M."/>
            <person name="Askin M."/>
            <person name="Barry K."/>
            <person name="Battaglia E."/>
            <person name="Bayram O."/>
            <person name="Benocci T."/>
            <person name="Braus-Stromeyer S.A."/>
            <person name="Caldana C."/>
            <person name="Canovas D."/>
            <person name="Cerqueira G.C."/>
            <person name="Chen F."/>
            <person name="Chen W."/>
            <person name="Choi C."/>
            <person name="Clum A."/>
            <person name="Dos Santos R.A."/>
            <person name="Damasio A.R."/>
            <person name="Diallinas G."/>
            <person name="Emri T."/>
            <person name="Fekete E."/>
            <person name="Flipphi M."/>
            <person name="Freyberg S."/>
            <person name="Gallo A."/>
            <person name="Gournas C."/>
            <person name="Habgood R."/>
            <person name="Hainaut M."/>
            <person name="Harispe M.L."/>
            <person name="Henrissat B."/>
            <person name="Hilden K.S."/>
            <person name="Hope R."/>
            <person name="Hossain A."/>
            <person name="Karabika E."/>
            <person name="Karaffa L."/>
            <person name="Karanyi Z."/>
            <person name="Krasevec N."/>
            <person name="Kuo A."/>
            <person name="Kusch H."/>
            <person name="LaButti K."/>
            <person name="Lagendijk E.L."/>
            <person name="Lapidus A."/>
            <person name="Levasseur A."/>
            <person name="Lindquist E."/>
            <person name="Lipzen A."/>
            <person name="Logrieco A.F."/>
            <person name="MacCabe A."/>
            <person name="Maekelae M.R."/>
            <person name="Malavazi I."/>
            <person name="Melin P."/>
            <person name="Meyer V."/>
            <person name="Mielnichuk N."/>
            <person name="Miskei M."/>
            <person name="Molnar A.P."/>
            <person name="Mule G."/>
            <person name="Ngan C.Y."/>
            <person name="Orejas M."/>
            <person name="Orosz E."/>
            <person name="Ouedraogo J.P."/>
            <person name="Overkamp K.M."/>
            <person name="Park H.-S."/>
            <person name="Perrone G."/>
            <person name="Piumi F."/>
            <person name="Punt P.J."/>
            <person name="Ram A.F."/>
            <person name="Ramon A."/>
            <person name="Rauscher S."/>
            <person name="Record E."/>
            <person name="Riano-Pachon D.M."/>
            <person name="Robert V."/>
            <person name="Roehrig J."/>
            <person name="Ruller R."/>
            <person name="Salamov A."/>
            <person name="Salih N.S."/>
            <person name="Samson R.A."/>
            <person name="Sandor E."/>
            <person name="Sanguinetti M."/>
            <person name="Schuetze T."/>
            <person name="Sepcic K."/>
            <person name="Shelest E."/>
            <person name="Sherlock G."/>
            <person name="Sophianopoulou V."/>
            <person name="Squina F.M."/>
            <person name="Sun H."/>
            <person name="Susca A."/>
            <person name="Todd R.B."/>
            <person name="Tsang A."/>
            <person name="Unkles S.E."/>
            <person name="van de Wiele N."/>
            <person name="van Rossen-Uffink D."/>
            <person name="Oliveira J.V."/>
            <person name="Vesth T.C."/>
            <person name="Visser J."/>
            <person name="Yu J.-H."/>
            <person name="Zhou M."/>
            <person name="Andersen M.R."/>
            <person name="Archer D.B."/>
            <person name="Baker S.E."/>
            <person name="Benoit I."/>
            <person name="Brakhage A.A."/>
            <person name="Braus G.H."/>
            <person name="Fischer R."/>
            <person name="Frisvad J.C."/>
            <person name="Goldman G.H."/>
            <person name="Houbraken J."/>
            <person name="Oakley B."/>
            <person name="Pocsi I."/>
            <person name="Scazzocchio C."/>
            <person name="Seiboth B."/>
            <person name="vanKuyk P.A."/>
            <person name="Wortman J."/>
            <person name="Dyer P.S."/>
            <person name="Grigoriev I.V."/>
        </authorList>
    </citation>
    <scope>NUCLEOTIDE SEQUENCE [LARGE SCALE GENOMIC DNA]</scope>
    <source>
        <strain evidence="13">CBS 593.65</strain>
    </source>
</reference>
<dbReference type="STRING" id="1036612.A0A1L9T636"/>
<dbReference type="SUPFAM" id="SSF52317">
    <property type="entry name" value="Class I glutamine amidotransferase-like"/>
    <property type="match status" value="1"/>
</dbReference>
<dbReference type="CDD" id="cd03141">
    <property type="entry name" value="GATase1_Hsp31_like"/>
    <property type="match status" value="1"/>
</dbReference>
<evidence type="ECO:0000313" key="12">
    <source>
        <dbReference type="EMBL" id="OJJ54920.1"/>
    </source>
</evidence>
<keyword evidence="2" id="KW-0808">Transferase</keyword>
<dbReference type="InterPro" id="IPR008949">
    <property type="entry name" value="Isoprenoid_synthase_dom_sf"/>
</dbReference>
<dbReference type="RefSeq" id="XP_040698726.1">
    <property type="nucleotide sequence ID" value="XM_040849893.1"/>
</dbReference>
<evidence type="ECO:0000256" key="2">
    <source>
        <dbReference type="ARBA" id="ARBA00022679"/>
    </source>
</evidence>
<dbReference type="Proteomes" id="UP000184356">
    <property type="component" value="Unassembled WGS sequence"/>
</dbReference>
<comment type="similarity">
    <text evidence="8">In the C-terminal section; belongs to the FPP/GGPP synthase family.</text>
</comment>
<evidence type="ECO:0000256" key="3">
    <source>
        <dbReference type="ARBA" id="ARBA00022723"/>
    </source>
</evidence>
<dbReference type="InterPro" id="IPR033749">
    <property type="entry name" value="Polyprenyl_synt_CS"/>
</dbReference>
<protein>
    <recommendedName>
        <fullName evidence="11">DJ-1/PfpI domain-containing protein</fullName>
    </recommendedName>
</protein>
<keyword evidence="3" id="KW-0479">Metal-binding</keyword>
<dbReference type="SFLD" id="SFLDS00005">
    <property type="entry name" value="Isoprenoid_Synthase_Type_I"/>
    <property type="match status" value="1"/>
</dbReference>
<evidence type="ECO:0000256" key="6">
    <source>
        <dbReference type="ARBA" id="ARBA00023239"/>
    </source>
</evidence>
<keyword evidence="7" id="KW-0511">Multifunctional enzyme</keyword>
<sequence length="873" mass="97957">MGDSAYIPEQKSYRAQGPTTDIAGFCDGYELRRHHHEDKANEGSLRCREDWEQFIGPIERWGSCNPWESHFGAVVLPFCKPERLPIICYIFEYNIALDETEYRTVRSVLGTKQIQSKMLLELLSIDAPCAEIVIDSWKTMVSTTAKQDKARVFRNLEEYVDYRIIDTGAPFVDMLMRFGMGIQLSNEEQRIIEPIVKPCYAALGLANDYFSFDIEWQEFQSESDKTAMTNARVAEFVAGEGKDNIKLQSYLKAEGHQIPGNVAWSLRCPRYHPKLCTEAARALRKGNTAMTSEGNTHKSHTSAESRSRSHSDSDLSDASPTFWSGSARSSHLLGPAEYISSLPSKGVREAFIDALNVWLVLPDHHVNQLKDIAQTLHNASLMLDDIEDSSPFRRGKPATHMVFGPEQTINSANYLLIHAMDKVRRLPDPGCTDIYLEEMRNLFIGQSFDLYWTRQGECPSEDEYLDMIGQKTGGLFRLLTRLMVQITPMRQQRLEAYLTSLSSVLGEFFQIRDDYKNLTDEYTGQKGFCEDLDECKFSYPLIHALASQPKNVQLRGILQQSRSSGGLDVPLKEIVLQQLRQAGSIQYTETKLHELMDRITDTVVSLEGETGSVNWVVRLLIHRLKKILIILSDANSFPLKKSTGEGATKTVDQPSGFFLMELAKPLQKLLDAGHEITFASPNGQEPVPDPNSENLLAFAGNFYERRRENELLEKMKRENGFTRPRTLSSITDAELATFAGVFIPGGHAPLADLGDNKDLGRILQFFHKENKPTAAICHGPYALLSTKQYGDGTFAYKGYKITSWSDAEEKAMETLLGGEVEKVESALRSEGADMVTGGGEKIGQTTLDHELLTGGNPMAADELGERFVRMISV</sequence>
<dbReference type="PANTHER" id="PTHR12001:SF72">
    <property type="entry name" value="THIJ_PFPI FAMILY PROTEIN (AFU_ORTHOLOGUE AFUA_3G01210)-RELATED"/>
    <property type="match status" value="1"/>
</dbReference>
<comment type="similarity">
    <text evidence="9">In the N-terminal section; belongs to the terpene synthase family.</text>
</comment>
<dbReference type="Gene3D" id="3.40.50.880">
    <property type="match status" value="1"/>
</dbReference>
<dbReference type="GO" id="GO:0016829">
    <property type="term" value="F:lyase activity"/>
    <property type="evidence" value="ECO:0007669"/>
    <property type="project" value="UniProtKB-KW"/>
</dbReference>
<dbReference type="GeneID" id="63765966"/>
<dbReference type="Pfam" id="PF19086">
    <property type="entry name" value="Terpene_syn_C_2"/>
    <property type="match status" value="1"/>
</dbReference>
<dbReference type="AlphaFoldDB" id="A0A1L9T636"/>
<dbReference type="SUPFAM" id="SSF48576">
    <property type="entry name" value="Terpenoid synthases"/>
    <property type="match status" value="2"/>
</dbReference>
<evidence type="ECO:0000259" key="11">
    <source>
        <dbReference type="Pfam" id="PF01965"/>
    </source>
</evidence>
<comment type="pathway">
    <text evidence="1">Secondary metabolite biosynthesis; terpenoid biosynthesis.</text>
</comment>